<evidence type="ECO:0000313" key="1">
    <source>
        <dbReference type="EMBL" id="PHX55819.1"/>
    </source>
</evidence>
<reference evidence="1" key="1">
    <citation type="submission" date="2017-10" db="EMBL/GenBank/DDBJ databases">
        <title>Draft genome sequence of the planktic cyanobacteria Tychonema bourrellyi isolated from alpine lentic freshwater.</title>
        <authorList>
            <person name="Tett A."/>
            <person name="Armanini F."/>
            <person name="Asnicar F."/>
            <person name="Boscaini A."/>
            <person name="Pasolli E."/>
            <person name="Zolfo M."/>
            <person name="Donati C."/>
            <person name="Salmaso N."/>
            <person name="Segata N."/>
        </authorList>
    </citation>
    <scope>NUCLEOTIDE SEQUENCE</scope>
    <source>
        <strain evidence="1">FEM_GT703</strain>
    </source>
</reference>
<dbReference type="InterPro" id="IPR021109">
    <property type="entry name" value="Peptidase_aspartic_dom_sf"/>
</dbReference>
<dbReference type="AlphaFoldDB" id="A0A2G4F245"/>
<dbReference type="GO" id="GO:0008233">
    <property type="term" value="F:peptidase activity"/>
    <property type="evidence" value="ECO:0007669"/>
    <property type="project" value="UniProtKB-KW"/>
</dbReference>
<name>A0A2G4F245_9CYAN</name>
<keyword evidence="2" id="KW-1185">Reference proteome</keyword>
<organism evidence="1 2">
    <name type="scientific">Tychonema bourrellyi FEM_GT703</name>
    <dbReference type="NCBI Taxonomy" id="2040638"/>
    <lineage>
        <taxon>Bacteria</taxon>
        <taxon>Bacillati</taxon>
        <taxon>Cyanobacteriota</taxon>
        <taxon>Cyanophyceae</taxon>
        <taxon>Oscillatoriophycideae</taxon>
        <taxon>Oscillatoriales</taxon>
        <taxon>Microcoleaceae</taxon>
        <taxon>Tychonema</taxon>
    </lineage>
</organism>
<dbReference type="EMBL" id="NXIB02000039">
    <property type="protein sequence ID" value="PHX55819.1"/>
    <property type="molecule type" value="Genomic_DNA"/>
</dbReference>
<comment type="caution">
    <text evidence="1">The sequence shown here is derived from an EMBL/GenBank/DDBJ whole genome shotgun (WGS) entry which is preliminary data.</text>
</comment>
<dbReference type="Gene3D" id="2.40.70.10">
    <property type="entry name" value="Acid Proteases"/>
    <property type="match status" value="1"/>
</dbReference>
<gene>
    <name evidence="1" type="ORF">CP500_008660</name>
</gene>
<proteinExistence type="predicted"/>
<dbReference type="RefSeq" id="WP_096829460.1">
    <property type="nucleotide sequence ID" value="NZ_NXIB02000039.1"/>
</dbReference>
<accession>A0A2G4F245</accession>
<dbReference type="GO" id="GO:0006508">
    <property type="term" value="P:proteolysis"/>
    <property type="evidence" value="ECO:0007669"/>
    <property type="project" value="UniProtKB-KW"/>
</dbReference>
<keyword evidence="1" id="KW-0645">Protease</keyword>
<evidence type="ECO:0000313" key="2">
    <source>
        <dbReference type="Proteomes" id="UP000226442"/>
    </source>
</evidence>
<keyword evidence="1" id="KW-0378">Hydrolase</keyword>
<dbReference type="Proteomes" id="UP000226442">
    <property type="component" value="Unassembled WGS sequence"/>
</dbReference>
<protein>
    <submittedName>
        <fullName evidence="1">Aspartyl protease</fullName>
    </submittedName>
</protein>
<dbReference type="OrthoDB" id="460223at2"/>
<sequence length="126" mass="14138">MIQGTFGDEDELFFEIELIADNGLELPVDALLDTGFSGWLAMDSQDLDGLDWTYIKQEKMRTAKGEFNFDLYAGKVRIEGQEFDIPVHVGTGVPEVLIGRQWLKNRRLVVDISAGVFDIGSELIAR</sequence>